<dbReference type="Proteomes" id="UP000595309">
    <property type="component" value="Chromosome"/>
</dbReference>
<name>A0A7T9XR84_YEREN</name>
<dbReference type="EMBL" id="CP068146">
    <property type="protein sequence ID" value="QQU45582.1"/>
    <property type="molecule type" value="Genomic_DNA"/>
</dbReference>
<evidence type="ECO:0000313" key="2">
    <source>
        <dbReference type="Proteomes" id="UP000595309"/>
    </source>
</evidence>
<reference evidence="1 2" key="1">
    <citation type="submission" date="2021-01" db="EMBL/GenBank/DDBJ databases">
        <title>FDA dAtabase for Regulatory Grade micrObial Sequences (FDA-ARGOS): Supporting development and validation of Infectious Disease Dx tests.</title>
        <authorList>
            <person name="Blissenbach B."/>
            <person name="Krut O."/>
            <person name="Tallon L."/>
            <person name="Sadzewicz L."/>
            <person name="Zhao X."/>
            <person name="Boylan J."/>
            <person name="Ott S."/>
            <person name="Bowen H."/>
            <person name="Vavikolanu K."/>
            <person name="Mehta A."/>
            <person name="Aluvathingal J."/>
            <person name="Nadendla S."/>
            <person name="Yan Y."/>
            <person name="Sichtig H."/>
        </authorList>
    </citation>
    <scope>NUCLEOTIDE SEQUENCE [LARGE SCALE GENOMIC DNA]</scope>
    <source>
        <strain evidence="1 2">FDAARGOS_1082</strain>
    </source>
</reference>
<dbReference type="InterPro" id="IPR020126">
    <property type="entry name" value="DUF2732"/>
</dbReference>
<dbReference type="Pfam" id="PF10809">
    <property type="entry name" value="DUF2732"/>
    <property type="match status" value="1"/>
</dbReference>
<evidence type="ECO:0000313" key="1">
    <source>
        <dbReference type="EMBL" id="QQU45582.1"/>
    </source>
</evidence>
<sequence length="79" mass="8959">MHMHKTVGQEMSNRAAAESREYSLLIARKEARIDTIVKLSGHFDRLATDIANKGMSSTEIVELLRQVAENMSRGRVWSE</sequence>
<proteinExistence type="predicted"/>
<accession>A0A7T9XR84</accession>
<dbReference type="AlphaFoldDB" id="A0A7T9XR84"/>
<protein>
    <submittedName>
        <fullName evidence="1">DUF2732 family protein</fullName>
    </submittedName>
</protein>
<organism evidence="1 2">
    <name type="scientific">Yersinia enterocolitica</name>
    <dbReference type="NCBI Taxonomy" id="630"/>
    <lineage>
        <taxon>Bacteria</taxon>
        <taxon>Pseudomonadati</taxon>
        <taxon>Pseudomonadota</taxon>
        <taxon>Gammaproteobacteria</taxon>
        <taxon>Enterobacterales</taxon>
        <taxon>Yersiniaceae</taxon>
        <taxon>Yersinia</taxon>
    </lineage>
</organism>
<gene>
    <name evidence="1" type="ORF">I6I39_11170</name>
</gene>